<feature type="non-terminal residue" evidence="1">
    <location>
        <position position="71"/>
    </location>
</feature>
<gene>
    <name evidence="1" type="ORF">DHETER_LOCUS4612</name>
</gene>
<reference evidence="1" key="1">
    <citation type="submission" date="2021-06" db="EMBL/GenBank/DDBJ databases">
        <authorList>
            <person name="Kallberg Y."/>
            <person name="Tangrot J."/>
            <person name="Rosling A."/>
        </authorList>
    </citation>
    <scope>NUCLEOTIDE SEQUENCE</scope>
    <source>
        <strain evidence="1">IL203A</strain>
    </source>
</reference>
<name>A0ACA9LRC9_9GLOM</name>
<proteinExistence type="predicted"/>
<dbReference type="Proteomes" id="UP000789702">
    <property type="component" value="Unassembled WGS sequence"/>
</dbReference>
<accession>A0ACA9LRC9</accession>
<protein>
    <submittedName>
        <fullName evidence="1">2788_t:CDS:1</fullName>
    </submittedName>
</protein>
<keyword evidence="2" id="KW-1185">Reference proteome</keyword>
<evidence type="ECO:0000313" key="2">
    <source>
        <dbReference type="Proteomes" id="UP000789702"/>
    </source>
</evidence>
<sequence>MEKISKQPKINNFEVLSTLYNQIEFKKKDKEFTDIDMDNFENNLKILIDEDEKIPDNRKIKLIKEILENSR</sequence>
<comment type="caution">
    <text evidence="1">The sequence shown here is derived from an EMBL/GenBank/DDBJ whole genome shotgun (WGS) entry which is preliminary data.</text>
</comment>
<organism evidence="1 2">
    <name type="scientific">Dentiscutata heterogama</name>
    <dbReference type="NCBI Taxonomy" id="1316150"/>
    <lineage>
        <taxon>Eukaryota</taxon>
        <taxon>Fungi</taxon>
        <taxon>Fungi incertae sedis</taxon>
        <taxon>Mucoromycota</taxon>
        <taxon>Glomeromycotina</taxon>
        <taxon>Glomeromycetes</taxon>
        <taxon>Diversisporales</taxon>
        <taxon>Gigasporaceae</taxon>
        <taxon>Dentiscutata</taxon>
    </lineage>
</organism>
<dbReference type="EMBL" id="CAJVPU010004677">
    <property type="protein sequence ID" value="CAG8536621.1"/>
    <property type="molecule type" value="Genomic_DNA"/>
</dbReference>
<evidence type="ECO:0000313" key="1">
    <source>
        <dbReference type="EMBL" id="CAG8536621.1"/>
    </source>
</evidence>